<dbReference type="RefSeq" id="XP_018706027.1">
    <property type="nucleotide sequence ID" value="XM_018847138.1"/>
</dbReference>
<feature type="transmembrane region" description="Helical" evidence="8">
    <location>
        <begin position="318"/>
        <end position="339"/>
    </location>
</feature>
<dbReference type="InterPro" id="IPR036259">
    <property type="entry name" value="MFS_trans_sf"/>
</dbReference>
<evidence type="ECO:0000259" key="9">
    <source>
        <dbReference type="PROSITE" id="PS50850"/>
    </source>
</evidence>
<dbReference type="OrthoDB" id="8120565at2759"/>
<feature type="transmembrane region" description="Helical" evidence="8">
    <location>
        <begin position="418"/>
        <end position="440"/>
    </location>
</feature>
<comment type="caution">
    <text evidence="10">The sequence shown here is derived from an EMBL/GenBank/DDBJ whole genome shotgun (WGS) entry which is preliminary data.</text>
</comment>
<comment type="subcellular location">
    <subcellularLocation>
        <location evidence="1">Membrane</location>
        <topology evidence="1">Multi-pass membrane protein</topology>
    </subcellularLocation>
</comment>
<gene>
    <name evidence="10" type="ORF">ISF_03532</name>
</gene>
<dbReference type="GeneID" id="30019824"/>
<feature type="transmembrane region" description="Helical" evidence="8">
    <location>
        <begin position="69"/>
        <end position="89"/>
    </location>
</feature>
<dbReference type="PRINTS" id="PR00171">
    <property type="entry name" value="SUGRTRNSPORT"/>
</dbReference>
<dbReference type="InterPro" id="IPR050360">
    <property type="entry name" value="MFS_Sugar_Transporters"/>
</dbReference>
<dbReference type="SUPFAM" id="SSF103473">
    <property type="entry name" value="MFS general substrate transporter"/>
    <property type="match status" value="1"/>
</dbReference>
<feature type="region of interest" description="Disordered" evidence="7">
    <location>
        <begin position="118"/>
        <end position="147"/>
    </location>
</feature>
<comment type="similarity">
    <text evidence="2">Belongs to the major facilitator superfamily. Sugar transporter (TC 2.A.1.1) family.</text>
</comment>
<evidence type="ECO:0000256" key="3">
    <source>
        <dbReference type="ARBA" id="ARBA00022448"/>
    </source>
</evidence>
<feature type="transmembrane region" description="Helical" evidence="8">
    <location>
        <begin position="291"/>
        <end position="312"/>
    </location>
</feature>
<dbReference type="InterPro" id="IPR005829">
    <property type="entry name" value="Sugar_transporter_CS"/>
</dbReference>
<evidence type="ECO:0000256" key="8">
    <source>
        <dbReference type="SAM" id="Phobius"/>
    </source>
</evidence>
<dbReference type="InterPro" id="IPR020846">
    <property type="entry name" value="MFS_dom"/>
</dbReference>
<protein>
    <submittedName>
        <fullName evidence="10">D-xylose-proton symporter</fullName>
    </submittedName>
</protein>
<name>A0A168AT32_CORFA</name>
<reference evidence="10 11" key="1">
    <citation type="journal article" date="2016" name="Genome Biol. Evol.">
        <title>Divergent and convergent evolution of fungal pathogenicity.</title>
        <authorList>
            <person name="Shang Y."/>
            <person name="Xiao G."/>
            <person name="Zheng P."/>
            <person name="Cen K."/>
            <person name="Zhan S."/>
            <person name="Wang C."/>
        </authorList>
    </citation>
    <scope>NUCLEOTIDE SEQUENCE [LARGE SCALE GENOMIC DNA]</scope>
    <source>
        <strain evidence="10 11">ARSEF 2679</strain>
    </source>
</reference>
<dbReference type="PANTHER" id="PTHR48022">
    <property type="entry name" value="PLASTIDIC GLUCOSE TRANSPORTER 4"/>
    <property type="match status" value="1"/>
</dbReference>
<dbReference type="Pfam" id="PF00083">
    <property type="entry name" value="Sugar_tr"/>
    <property type="match status" value="2"/>
</dbReference>
<feature type="transmembrane region" description="Helical" evidence="8">
    <location>
        <begin position="381"/>
        <end position="406"/>
    </location>
</feature>
<keyword evidence="11" id="KW-1185">Reference proteome</keyword>
<feature type="compositionally biased region" description="Basic and acidic residues" evidence="7">
    <location>
        <begin position="122"/>
        <end position="133"/>
    </location>
</feature>
<evidence type="ECO:0000256" key="4">
    <source>
        <dbReference type="ARBA" id="ARBA00022692"/>
    </source>
</evidence>
<dbReference type="PROSITE" id="PS50850">
    <property type="entry name" value="MFS"/>
    <property type="match status" value="1"/>
</dbReference>
<keyword evidence="5 8" id="KW-1133">Transmembrane helix</keyword>
<dbReference type="InterPro" id="IPR003663">
    <property type="entry name" value="Sugar/inositol_transpt"/>
</dbReference>
<evidence type="ECO:0000313" key="11">
    <source>
        <dbReference type="Proteomes" id="UP000076744"/>
    </source>
</evidence>
<dbReference type="GO" id="GO:0005351">
    <property type="term" value="F:carbohydrate:proton symporter activity"/>
    <property type="evidence" value="ECO:0007669"/>
    <property type="project" value="TreeGrafter"/>
</dbReference>
<proteinExistence type="inferred from homology"/>
<keyword evidence="3" id="KW-0813">Transport</keyword>
<sequence>MISNASPSKDQGVWRQLLDNPYIFGLSAFASLGGFLFGYDQGVVSGVLTMESFGAAFPRVYADSGIKGWFVSTLLLAAWLGSLANGVVADGLGRRGAVLAAVCVFTLGSALQAAAGRGPRGRHADGHGADVRVRGGAGAGPRDAGRASAAYVPPSFLRPRLLTMVSGKTVSITLGILVSYWLEYGTQYIGGVRCAPDVPYSGRGDPADRTFDLSRCRSCPRWSSAPACCCSFPSRRGTTSFAAGTTPLCAPSPACVAWDRTTPPRACARSTSPSRLRCSSTRRSRGSASRAAPGCNALIYYAPGIFAQLGLARGATSLLATGVYGVVNALSTLPALLLIDRLGRRPLLMCGAAGTCASLTIVGALLAVYGGRLRDHPAAGWVGVAFVYLYDVNFSYSFAPIGWVLPSEIFSLGDRSRAMAITTSCTWMCNFVIGLVTPGMLDSLSWGTHIFFAAFCFLAFFFTYFFVPETKGRSLEDMDAVFGDAAAHEEKQRLLGIAASLGLTASTLTPEKVDTATGETLQSPQAI</sequence>
<feature type="transmembrane region" description="Helical" evidence="8">
    <location>
        <begin position="21"/>
        <end position="39"/>
    </location>
</feature>
<feature type="transmembrane region" description="Helical" evidence="8">
    <location>
        <begin position="446"/>
        <end position="467"/>
    </location>
</feature>
<dbReference type="Proteomes" id="UP000076744">
    <property type="component" value="Unassembled WGS sequence"/>
</dbReference>
<evidence type="ECO:0000256" key="2">
    <source>
        <dbReference type="ARBA" id="ARBA00010992"/>
    </source>
</evidence>
<evidence type="ECO:0000256" key="1">
    <source>
        <dbReference type="ARBA" id="ARBA00004141"/>
    </source>
</evidence>
<dbReference type="InterPro" id="IPR005828">
    <property type="entry name" value="MFS_sugar_transport-like"/>
</dbReference>
<feature type="domain" description="Major facilitator superfamily (MFS) profile" evidence="9">
    <location>
        <begin position="26"/>
        <end position="471"/>
    </location>
</feature>
<feature type="transmembrane region" description="Helical" evidence="8">
    <location>
        <begin position="96"/>
        <end position="115"/>
    </location>
</feature>
<evidence type="ECO:0000313" key="10">
    <source>
        <dbReference type="EMBL" id="OAA69157.1"/>
    </source>
</evidence>
<organism evidence="10 11">
    <name type="scientific">Cordyceps fumosorosea (strain ARSEF 2679)</name>
    <name type="common">Isaria fumosorosea</name>
    <dbReference type="NCBI Taxonomy" id="1081104"/>
    <lineage>
        <taxon>Eukaryota</taxon>
        <taxon>Fungi</taxon>
        <taxon>Dikarya</taxon>
        <taxon>Ascomycota</taxon>
        <taxon>Pezizomycotina</taxon>
        <taxon>Sordariomycetes</taxon>
        <taxon>Hypocreomycetidae</taxon>
        <taxon>Hypocreales</taxon>
        <taxon>Cordycipitaceae</taxon>
        <taxon>Cordyceps</taxon>
    </lineage>
</organism>
<dbReference type="Gene3D" id="1.20.1250.20">
    <property type="entry name" value="MFS general substrate transporter like domains"/>
    <property type="match status" value="2"/>
</dbReference>
<keyword evidence="6 8" id="KW-0472">Membrane</keyword>
<evidence type="ECO:0000256" key="6">
    <source>
        <dbReference type="ARBA" id="ARBA00023136"/>
    </source>
</evidence>
<feature type="transmembrane region" description="Helical" evidence="8">
    <location>
        <begin position="346"/>
        <end position="369"/>
    </location>
</feature>
<dbReference type="PROSITE" id="PS00216">
    <property type="entry name" value="SUGAR_TRANSPORT_1"/>
    <property type="match status" value="1"/>
</dbReference>
<feature type="transmembrane region" description="Helical" evidence="8">
    <location>
        <begin position="161"/>
        <end position="182"/>
    </location>
</feature>
<dbReference type="AlphaFoldDB" id="A0A168AT32"/>
<evidence type="ECO:0000256" key="7">
    <source>
        <dbReference type="SAM" id="MobiDB-lite"/>
    </source>
</evidence>
<dbReference type="EMBL" id="AZHB01000006">
    <property type="protein sequence ID" value="OAA69157.1"/>
    <property type="molecule type" value="Genomic_DNA"/>
</dbReference>
<dbReference type="PANTHER" id="PTHR48022:SF48">
    <property type="entry name" value="SUGAR TRANSPORTER, PUTATIVE (AFU_ORTHOLOGUE AFUA_3G06730)-RELATED"/>
    <property type="match status" value="1"/>
</dbReference>
<accession>A0A168AT32</accession>
<keyword evidence="4 8" id="KW-0812">Transmembrane</keyword>
<dbReference type="GO" id="GO:0016020">
    <property type="term" value="C:membrane"/>
    <property type="evidence" value="ECO:0007669"/>
    <property type="project" value="UniProtKB-SubCell"/>
</dbReference>
<evidence type="ECO:0000256" key="5">
    <source>
        <dbReference type="ARBA" id="ARBA00022989"/>
    </source>
</evidence>